<accession>A0A376AIM8</accession>
<dbReference type="STRING" id="1336235.GCA_000518785_00951"/>
<dbReference type="Proteomes" id="UP000254764">
    <property type="component" value="Unassembled WGS sequence"/>
</dbReference>
<dbReference type="EMBL" id="UEYP01000004">
    <property type="protein sequence ID" value="SSC67645.1"/>
    <property type="molecule type" value="Genomic_DNA"/>
</dbReference>
<dbReference type="OrthoDB" id="118609at2"/>
<keyword evidence="2" id="KW-1185">Reference proteome</keyword>
<reference evidence="2" key="1">
    <citation type="submission" date="2018-07" db="EMBL/GenBank/DDBJ databases">
        <authorList>
            <person name="Peiro R."/>
            <person name="Begona"/>
            <person name="Cbmso G."/>
            <person name="Lopez M."/>
            <person name="Gonzalez S."/>
        </authorList>
    </citation>
    <scope>NUCLEOTIDE SEQUENCE [LARGE SCALE GENOMIC DNA]</scope>
</reference>
<organism evidence="1 2">
    <name type="scientific">Ciceribacter selenitireducens ATCC BAA-1503</name>
    <dbReference type="NCBI Taxonomy" id="1336235"/>
    <lineage>
        <taxon>Bacteria</taxon>
        <taxon>Pseudomonadati</taxon>
        <taxon>Pseudomonadota</taxon>
        <taxon>Alphaproteobacteria</taxon>
        <taxon>Hyphomicrobiales</taxon>
        <taxon>Rhizobiaceae</taxon>
        <taxon>Ciceribacter</taxon>
    </lineage>
</organism>
<evidence type="ECO:0000313" key="2">
    <source>
        <dbReference type="Proteomes" id="UP000254764"/>
    </source>
</evidence>
<gene>
    <name evidence="1" type="ORF">RHIZ70_3353</name>
</gene>
<dbReference type="RefSeq" id="WP_115670202.1">
    <property type="nucleotide sequence ID" value="NZ_UEYP01000004.1"/>
</dbReference>
<evidence type="ECO:0008006" key="3">
    <source>
        <dbReference type="Google" id="ProtNLM"/>
    </source>
</evidence>
<protein>
    <recommendedName>
        <fullName evidence="3">DUF1203 domain-containing protein</fullName>
    </recommendedName>
</protein>
<proteinExistence type="predicted"/>
<dbReference type="AlphaFoldDB" id="A0A376AIM8"/>
<sequence length="157" mass="17562">MTAIVFNAIPTTDAEALWAGAPDAYGLRPERRFTQGDGYPCRHCLGFIGVGEPYLTLAYRPFPSLQPYAETGPIFLHGEPCPRYTASEVMPPVLTQSPDFILRGYGHDDRIIYGTGAVTLREKVEDRARELLGKPEIAYVHVRSARNNCYQCRIDRA</sequence>
<dbReference type="InterPro" id="IPR009593">
    <property type="entry name" value="DUF1203"/>
</dbReference>
<name>A0A376AIM8_9HYPH</name>
<dbReference type="Pfam" id="PF06718">
    <property type="entry name" value="DUF1203"/>
    <property type="match status" value="1"/>
</dbReference>
<dbReference type="PIRSF" id="PIRSF034110">
    <property type="entry name" value="DUF1203"/>
    <property type="match status" value="1"/>
</dbReference>
<evidence type="ECO:0000313" key="1">
    <source>
        <dbReference type="EMBL" id="SSC67645.1"/>
    </source>
</evidence>